<evidence type="ECO:0000313" key="8">
    <source>
        <dbReference type="EnsemblMetazoa" id="Aqu2.1.31811_001"/>
    </source>
</evidence>
<accession>A0A1X7UVV9</accession>
<evidence type="ECO:0000256" key="3">
    <source>
        <dbReference type="ARBA" id="ARBA00022502"/>
    </source>
</evidence>
<feature type="active site" description="Nucleophile" evidence="5">
    <location>
        <position position="189"/>
    </location>
</feature>
<evidence type="ECO:0000256" key="7">
    <source>
        <dbReference type="SAM" id="SignalP"/>
    </source>
</evidence>
<evidence type="ECO:0000256" key="2">
    <source>
        <dbReference type="ARBA" id="ARBA00009941"/>
    </source>
</evidence>
<dbReference type="EnsemblMetazoa" id="XM_003386618.3">
    <property type="protein sequence ID" value="XP_003386666.1"/>
    <property type="gene ID" value="LOC100637334"/>
</dbReference>
<reference evidence="8" key="2">
    <citation type="submission" date="2017-05" db="UniProtKB">
        <authorList>
            <consortium name="EnsemblMetazoa"/>
        </authorList>
    </citation>
    <scope>IDENTIFICATION</scope>
</reference>
<organism evidence="8">
    <name type="scientific">Amphimedon queenslandica</name>
    <name type="common">Sponge</name>
    <dbReference type="NCBI Taxonomy" id="400682"/>
    <lineage>
        <taxon>Eukaryota</taxon>
        <taxon>Metazoa</taxon>
        <taxon>Porifera</taxon>
        <taxon>Demospongiae</taxon>
        <taxon>Heteroscleromorpha</taxon>
        <taxon>Haplosclerida</taxon>
        <taxon>Niphatidae</taxon>
        <taxon>Amphimedon</taxon>
    </lineage>
</organism>
<dbReference type="OMA" id="VMESQFP"/>
<dbReference type="PANTHER" id="PTHR48067">
    <property type="entry name" value="GPI-ANCHOR TRANSAMIDASE"/>
    <property type="match status" value="1"/>
</dbReference>
<comment type="pathway">
    <text evidence="1">Glycolipid biosynthesis; glycosylphosphatidylinositol-anchor biosynthesis.</text>
</comment>
<dbReference type="FunFam" id="3.40.50.1460:FF:000002">
    <property type="entry name" value="GPI-anchor transamidase"/>
    <property type="match status" value="1"/>
</dbReference>
<dbReference type="AlphaFoldDB" id="A0A1X7UVV9"/>
<dbReference type="PIRSF" id="PIRSF019663">
    <property type="entry name" value="Legumain"/>
    <property type="match status" value="1"/>
</dbReference>
<dbReference type="STRING" id="400682.A0A1X7UVV9"/>
<dbReference type="InParanoid" id="A0A1X7UVV9"/>
<feature type="active site" evidence="5">
    <location>
        <position position="147"/>
    </location>
</feature>
<protein>
    <recommendedName>
        <fullName evidence="10">GPI-anchor transamidase</fullName>
    </recommendedName>
</protein>
<dbReference type="InterPro" id="IPR028361">
    <property type="entry name" value="GPI_transamidase"/>
</dbReference>
<reference evidence="9" key="1">
    <citation type="journal article" date="2010" name="Nature">
        <title>The Amphimedon queenslandica genome and the evolution of animal complexity.</title>
        <authorList>
            <person name="Srivastava M."/>
            <person name="Simakov O."/>
            <person name="Chapman J."/>
            <person name="Fahey B."/>
            <person name="Gauthier M.E."/>
            <person name="Mitros T."/>
            <person name="Richards G.S."/>
            <person name="Conaco C."/>
            <person name="Dacre M."/>
            <person name="Hellsten U."/>
            <person name="Larroux C."/>
            <person name="Putnam N.H."/>
            <person name="Stanke M."/>
            <person name="Adamska M."/>
            <person name="Darling A."/>
            <person name="Degnan S.M."/>
            <person name="Oakley T.H."/>
            <person name="Plachetzki D.C."/>
            <person name="Zhai Y."/>
            <person name="Adamski M."/>
            <person name="Calcino A."/>
            <person name="Cummins S.F."/>
            <person name="Goodstein D.M."/>
            <person name="Harris C."/>
            <person name="Jackson D.J."/>
            <person name="Leys S.P."/>
            <person name="Shu S."/>
            <person name="Woodcroft B.J."/>
            <person name="Vervoort M."/>
            <person name="Kosik K.S."/>
            <person name="Manning G."/>
            <person name="Degnan B.M."/>
            <person name="Rokhsar D.S."/>
        </authorList>
    </citation>
    <scope>NUCLEOTIDE SEQUENCE [LARGE SCALE GENOMIC DNA]</scope>
</reference>
<dbReference type="Pfam" id="PF01650">
    <property type="entry name" value="Peptidase_C13"/>
    <property type="match status" value="1"/>
</dbReference>
<sequence>MANLWYICLLFFLARNSLVLSISSHTNNWAVLVGSSRYWFNYRHESNVLSIYHSVKRLGIPDSNIILMLADDMACDPRNPRPATIFNDVNQQINVYGDDIEVDYRGYEVTVENFVRVLTGRLDKAVSQSKRLLTNERSNVLVYMTGHGGDGFLKFQDHEEISNAELADIFQQMWQKRRYNELLFIIDTCHAESMSSLFYSPNIIGVGSSLVTEESFSHHLDDTIGVHIIDRWTYFALAFLEKLKPGSKATLNSMFDYLARQKVESTPYIRTDLFRRNFSEVLVTDFFGSVRKIELMSTSDSLPLPPPHQRNDIEDVVIDDGEKSMRTNQFSPPLSPEDMIKPT</sequence>
<dbReference type="PIRSF" id="PIRSF500138">
    <property type="entry name" value="GPI8"/>
    <property type="match status" value="1"/>
</dbReference>
<dbReference type="OrthoDB" id="192611at2759"/>
<dbReference type="GO" id="GO:0003923">
    <property type="term" value="F:GPI-anchor transamidase activity"/>
    <property type="evidence" value="ECO:0007669"/>
    <property type="project" value="InterPro"/>
</dbReference>
<gene>
    <name evidence="8" type="primary">100637334</name>
</gene>
<keyword evidence="4 7" id="KW-0732">Signal</keyword>
<evidence type="ECO:0000256" key="4">
    <source>
        <dbReference type="ARBA" id="ARBA00022729"/>
    </source>
</evidence>
<dbReference type="GO" id="GO:0006506">
    <property type="term" value="P:GPI anchor biosynthetic process"/>
    <property type="evidence" value="ECO:0007669"/>
    <property type="project" value="UniProtKB-UniPathway"/>
</dbReference>
<comment type="similarity">
    <text evidence="2">Belongs to the peptidase C13 family.</text>
</comment>
<dbReference type="EnsemblMetazoa" id="Aqu2.1.31811_001">
    <property type="protein sequence ID" value="Aqu2.1.31811_001"/>
    <property type="gene ID" value="Aqu2.1.31811"/>
</dbReference>
<name>A0A1X7UVV9_AMPQE</name>
<feature type="chain" id="PRO_5027789443" description="GPI-anchor transamidase" evidence="7">
    <location>
        <begin position="22"/>
        <end position="343"/>
    </location>
</feature>
<evidence type="ECO:0000256" key="1">
    <source>
        <dbReference type="ARBA" id="ARBA00004687"/>
    </source>
</evidence>
<dbReference type="Proteomes" id="UP000007879">
    <property type="component" value="Unassembled WGS sequence"/>
</dbReference>
<dbReference type="KEGG" id="aqu:100637334"/>
<dbReference type="GO" id="GO:0042765">
    <property type="term" value="C:GPI-anchor transamidase complex"/>
    <property type="evidence" value="ECO:0007669"/>
    <property type="project" value="InterPro"/>
</dbReference>
<dbReference type="Gene3D" id="3.40.50.1460">
    <property type="match status" value="1"/>
</dbReference>
<keyword evidence="3" id="KW-0337">GPI-anchor biosynthesis</keyword>
<dbReference type="GO" id="GO:0016255">
    <property type="term" value="P:attachment of GPI anchor to protein"/>
    <property type="evidence" value="ECO:0007669"/>
    <property type="project" value="InterPro"/>
</dbReference>
<feature type="region of interest" description="Disordered" evidence="6">
    <location>
        <begin position="324"/>
        <end position="343"/>
    </location>
</feature>
<dbReference type="PANTHER" id="PTHR48067:SF1">
    <property type="entry name" value="GPI-ANCHOR TRANSAMIDASE"/>
    <property type="match status" value="1"/>
</dbReference>
<dbReference type="UniPathway" id="UPA00196"/>
<evidence type="ECO:0000256" key="5">
    <source>
        <dbReference type="PIRSR" id="PIRSR019663-1"/>
    </source>
</evidence>
<evidence type="ECO:0000256" key="6">
    <source>
        <dbReference type="SAM" id="MobiDB-lite"/>
    </source>
</evidence>
<feature type="signal peptide" evidence="7">
    <location>
        <begin position="1"/>
        <end position="21"/>
    </location>
</feature>
<proteinExistence type="inferred from homology"/>
<dbReference type="PRINTS" id="PR00776">
    <property type="entry name" value="HEMOGLOBNASE"/>
</dbReference>
<evidence type="ECO:0008006" key="10">
    <source>
        <dbReference type="Google" id="ProtNLM"/>
    </source>
</evidence>
<evidence type="ECO:0000313" key="9">
    <source>
        <dbReference type="Proteomes" id="UP000007879"/>
    </source>
</evidence>
<dbReference type="InterPro" id="IPR001096">
    <property type="entry name" value="Peptidase_C13"/>
</dbReference>
<keyword evidence="9" id="KW-1185">Reference proteome</keyword>
<dbReference type="eggNOG" id="KOG1349">
    <property type="taxonomic scope" value="Eukaryota"/>
</dbReference>
<dbReference type="GO" id="GO:0006508">
    <property type="term" value="P:proteolysis"/>
    <property type="evidence" value="ECO:0007669"/>
    <property type="project" value="InterPro"/>
</dbReference>